<reference evidence="8 9" key="1">
    <citation type="journal article" date="2020" name="Nat. Commun.">
        <title>Genome of Tripterygium wilfordii and identification of cytochrome P450 involved in triptolide biosynthesis.</title>
        <authorList>
            <person name="Tu L."/>
            <person name="Su P."/>
            <person name="Zhang Z."/>
            <person name="Gao L."/>
            <person name="Wang J."/>
            <person name="Hu T."/>
            <person name="Zhou J."/>
            <person name="Zhang Y."/>
            <person name="Zhao Y."/>
            <person name="Liu Y."/>
            <person name="Song Y."/>
            <person name="Tong Y."/>
            <person name="Lu Y."/>
            <person name="Yang J."/>
            <person name="Xu C."/>
            <person name="Jia M."/>
            <person name="Peters R.J."/>
            <person name="Huang L."/>
            <person name="Gao W."/>
        </authorList>
    </citation>
    <scope>NUCLEOTIDE SEQUENCE [LARGE SCALE GENOMIC DNA]</scope>
    <source>
        <strain evidence="9">cv. XIE 37</strain>
        <tissue evidence="8">Leaf</tissue>
    </source>
</reference>
<feature type="transmembrane region" description="Helical" evidence="6">
    <location>
        <begin position="354"/>
        <end position="379"/>
    </location>
</feature>
<dbReference type="EMBL" id="JAAARO010000006">
    <property type="protein sequence ID" value="KAF5746064.1"/>
    <property type="molecule type" value="Genomic_DNA"/>
</dbReference>
<feature type="transmembrane region" description="Helical" evidence="6">
    <location>
        <begin position="403"/>
        <end position="424"/>
    </location>
</feature>
<dbReference type="InterPro" id="IPR002528">
    <property type="entry name" value="MATE_fam"/>
</dbReference>
<feature type="transmembrane region" description="Helical" evidence="6">
    <location>
        <begin position="436"/>
        <end position="453"/>
    </location>
</feature>
<dbReference type="GO" id="GO:1990961">
    <property type="term" value="P:xenobiotic detoxification by transmembrane export across the plasma membrane"/>
    <property type="evidence" value="ECO:0007669"/>
    <property type="project" value="InterPro"/>
</dbReference>
<keyword evidence="3 6" id="KW-0812">Transmembrane</keyword>
<gene>
    <name evidence="8" type="ORF">HS088_TW06G00229</name>
</gene>
<comment type="caution">
    <text evidence="8">The sequence shown here is derived from an EMBL/GenBank/DDBJ whole genome shotgun (WGS) entry which is preliminary data.</text>
</comment>
<dbReference type="AlphaFoldDB" id="A0A7J7DIK3"/>
<dbReference type="GO" id="GO:0042910">
    <property type="term" value="F:xenobiotic transmembrane transporter activity"/>
    <property type="evidence" value="ECO:0007669"/>
    <property type="project" value="InterPro"/>
</dbReference>
<dbReference type="NCBIfam" id="TIGR00797">
    <property type="entry name" value="matE"/>
    <property type="match status" value="1"/>
</dbReference>
<feature type="transmembrane region" description="Helical" evidence="6">
    <location>
        <begin position="57"/>
        <end position="75"/>
    </location>
</feature>
<dbReference type="Proteomes" id="UP000593562">
    <property type="component" value="Unassembled WGS sequence"/>
</dbReference>
<keyword evidence="9" id="KW-1185">Reference proteome</keyword>
<accession>A0A7J7DIK3</accession>
<feature type="transmembrane region" description="Helical" evidence="6">
    <location>
        <begin position="231"/>
        <end position="256"/>
    </location>
</feature>
<evidence type="ECO:0000256" key="4">
    <source>
        <dbReference type="ARBA" id="ARBA00022989"/>
    </source>
</evidence>
<evidence type="ECO:0000256" key="1">
    <source>
        <dbReference type="ARBA" id="ARBA00004141"/>
    </source>
</evidence>
<evidence type="ECO:0000313" key="8">
    <source>
        <dbReference type="EMBL" id="KAF5746064.1"/>
    </source>
</evidence>
<comment type="subcellular location">
    <subcellularLocation>
        <location evidence="1">Membrane</location>
        <topology evidence="1">Multi-pass membrane protein</topology>
    </subcellularLocation>
</comment>
<feature type="transmembrane region" description="Helical" evidence="6">
    <location>
        <begin position="316"/>
        <end position="342"/>
    </location>
</feature>
<name>A0A7J7DIK3_TRIWF</name>
<feature type="transmembrane region" description="Helical" evidence="6">
    <location>
        <begin position="103"/>
        <end position="120"/>
    </location>
</feature>
<sequence>MQSSTKDINQPLLDSKSPSITTNRPHGSTDELENILSDITVPFSQRMWIATRIESKLLFKLAAPAVIVYMINYLMSMSTNISCGQLGNLELAASSLGNTGIQMFAYGLMLGMGSAVETLCGQAYGAQKYEMLGIYLQKSTILLTLTGILLSIIYIFSRKILIFLGESPEIASAASIFVFGLIPQIFAYAVNFPIQKFMQAQSIIAPSAYISAVTLIIHVFLSWLTVYKLGFGLLGASLVLSFSWWIVVIAQFVYIVKSEKCRYTWRGFSAQAFTGLPAFFKLSAASAVMLCLETWYLQLLVLLAGLLENPQLALDSLSICMSIVGWAFMTIVGFNAAASVRVGNELGSKHPKSAAFSVIVVNSISLIISVIVAIILLTLRDVVSYIFTEGEEVAAAVSDLCPLLAITIILNSVQPVMSGVAVGCGWQAFVTKVNVGCYYLVGIPFGVILGFYFNLGAKGIWSGMLCGTAMQTIILLWVTFRTDWNKEVEESLKRLDEWGREDKKQPLLS</sequence>
<dbReference type="PANTHER" id="PTHR11206">
    <property type="entry name" value="MULTIDRUG RESISTANCE PROTEIN"/>
    <property type="match status" value="1"/>
</dbReference>
<dbReference type="GO" id="GO:0015297">
    <property type="term" value="F:antiporter activity"/>
    <property type="evidence" value="ECO:0007669"/>
    <property type="project" value="InterPro"/>
</dbReference>
<feature type="compositionally biased region" description="Polar residues" evidence="7">
    <location>
        <begin position="16"/>
        <end position="26"/>
    </location>
</feature>
<keyword evidence="5 6" id="KW-0472">Membrane</keyword>
<evidence type="ECO:0000256" key="6">
    <source>
        <dbReference type="RuleBase" id="RU004914"/>
    </source>
</evidence>
<evidence type="ECO:0000256" key="2">
    <source>
        <dbReference type="ARBA" id="ARBA00010199"/>
    </source>
</evidence>
<dbReference type="CDD" id="cd13132">
    <property type="entry name" value="MATE_eukaryotic"/>
    <property type="match status" value="1"/>
</dbReference>
<keyword evidence="4 6" id="KW-1133">Transmembrane helix</keyword>
<dbReference type="GO" id="GO:0016020">
    <property type="term" value="C:membrane"/>
    <property type="evidence" value="ECO:0007669"/>
    <property type="project" value="UniProtKB-SubCell"/>
</dbReference>
<evidence type="ECO:0000313" key="9">
    <source>
        <dbReference type="Proteomes" id="UP000593562"/>
    </source>
</evidence>
<feature type="transmembrane region" description="Helical" evidence="6">
    <location>
        <begin position="141"/>
        <end position="164"/>
    </location>
</feature>
<feature type="transmembrane region" description="Helical" evidence="6">
    <location>
        <begin position="203"/>
        <end position="225"/>
    </location>
</feature>
<protein>
    <recommendedName>
        <fullName evidence="6">Protein DETOXIFICATION</fullName>
    </recommendedName>
    <alternativeName>
        <fullName evidence="6">Multidrug and toxic compound extrusion protein</fullName>
    </alternativeName>
</protein>
<evidence type="ECO:0000256" key="5">
    <source>
        <dbReference type="ARBA" id="ARBA00023136"/>
    </source>
</evidence>
<dbReference type="InParanoid" id="A0A7J7DIK3"/>
<organism evidence="8 9">
    <name type="scientific">Tripterygium wilfordii</name>
    <name type="common">Thunder God vine</name>
    <dbReference type="NCBI Taxonomy" id="458696"/>
    <lineage>
        <taxon>Eukaryota</taxon>
        <taxon>Viridiplantae</taxon>
        <taxon>Streptophyta</taxon>
        <taxon>Embryophyta</taxon>
        <taxon>Tracheophyta</taxon>
        <taxon>Spermatophyta</taxon>
        <taxon>Magnoliopsida</taxon>
        <taxon>eudicotyledons</taxon>
        <taxon>Gunneridae</taxon>
        <taxon>Pentapetalae</taxon>
        <taxon>rosids</taxon>
        <taxon>fabids</taxon>
        <taxon>Celastrales</taxon>
        <taxon>Celastraceae</taxon>
        <taxon>Tripterygium</taxon>
    </lineage>
</organism>
<feature type="transmembrane region" description="Helical" evidence="6">
    <location>
        <begin position="276"/>
        <end position="296"/>
    </location>
</feature>
<dbReference type="OrthoDB" id="2126698at2759"/>
<dbReference type="InterPro" id="IPR045069">
    <property type="entry name" value="MATE_euk"/>
</dbReference>
<evidence type="ECO:0000256" key="3">
    <source>
        <dbReference type="ARBA" id="ARBA00022692"/>
    </source>
</evidence>
<feature type="region of interest" description="Disordered" evidence="7">
    <location>
        <begin position="1"/>
        <end position="29"/>
    </location>
</feature>
<feature type="transmembrane region" description="Helical" evidence="6">
    <location>
        <begin position="170"/>
        <end position="191"/>
    </location>
</feature>
<evidence type="ECO:0000256" key="7">
    <source>
        <dbReference type="SAM" id="MobiDB-lite"/>
    </source>
</evidence>
<dbReference type="Pfam" id="PF01554">
    <property type="entry name" value="MatE"/>
    <property type="match status" value="2"/>
</dbReference>
<comment type="similarity">
    <text evidence="2 6">Belongs to the multi antimicrobial extrusion (MATE) (TC 2.A.66.1) family.</text>
</comment>
<proteinExistence type="inferred from homology"/>
<feature type="transmembrane region" description="Helical" evidence="6">
    <location>
        <begin position="459"/>
        <end position="480"/>
    </location>
</feature>